<organism evidence="1 2">
    <name type="scientific">Pterulicium gracile</name>
    <dbReference type="NCBI Taxonomy" id="1884261"/>
    <lineage>
        <taxon>Eukaryota</taxon>
        <taxon>Fungi</taxon>
        <taxon>Dikarya</taxon>
        <taxon>Basidiomycota</taxon>
        <taxon>Agaricomycotina</taxon>
        <taxon>Agaricomycetes</taxon>
        <taxon>Agaricomycetidae</taxon>
        <taxon>Agaricales</taxon>
        <taxon>Pleurotineae</taxon>
        <taxon>Pterulaceae</taxon>
        <taxon>Pterulicium</taxon>
    </lineage>
</organism>
<evidence type="ECO:0000313" key="2">
    <source>
        <dbReference type="Proteomes" id="UP000305067"/>
    </source>
</evidence>
<sequence length="159" mass="18718">INLQIRDQAVQAILESFGPEFVAHFLGVSKKSIKQWVENFKLFGDANPPTFHPGRPCILSSELIGEITDRIVEYLDNYLDKMQEWLALYHNMKISKSALSLNILELNLSWKKVRRIARNQVDQECAEWFHQFLCEFHPLHLVFLDKTSKDDHTLIFQYR</sequence>
<dbReference type="Proteomes" id="UP000305067">
    <property type="component" value="Unassembled WGS sequence"/>
</dbReference>
<dbReference type="OrthoDB" id="3255572at2759"/>
<feature type="non-terminal residue" evidence="1">
    <location>
        <position position="1"/>
    </location>
</feature>
<gene>
    <name evidence="1" type="ORF">BDV98DRAFT_518183</name>
</gene>
<dbReference type="SUPFAM" id="SSF46689">
    <property type="entry name" value="Homeodomain-like"/>
    <property type="match status" value="1"/>
</dbReference>
<keyword evidence="2" id="KW-1185">Reference proteome</keyword>
<name>A0A5C3PZD3_9AGAR</name>
<dbReference type="STRING" id="1884261.A0A5C3PZD3"/>
<evidence type="ECO:0000313" key="1">
    <source>
        <dbReference type="EMBL" id="TFK95215.1"/>
    </source>
</evidence>
<dbReference type="AlphaFoldDB" id="A0A5C3PZD3"/>
<proteinExistence type="predicted"/>
<reference evidence="1 2" key="1">
    <citation type="journal article" date="2019" name="Nat. Ecol. Evol.">
        <title>Megaphylogeny resolves global patterns of mushroom evolution.</title>
        <authorList>
            <person name="Varga T."/>
            <person name="Krizsan K."/>
            <person name="Foldi C."/>
            <person name="Dima B."/>
            <person name="Sanchez-Garcia M."/>
            <person name="Sanchez-Ramirez S."/>
            <person name="Szollosi G.J."/>
            <person name="Szarkandi J.G."/>
            <person name="Papp V."/>
            <person name="Albert L."/>
            <person name="Andreopoulos W."/>
            <person name="Angelini C."/>
            <person name="Antonin V."/>
            <person name="Barry K.W."/>
            <person name="Bougher N.L."/>
            <person name="Buchanan P."/>
            <person name="Buyck B."/>
            <person name="Bense V."/>
            <person name="Catcheside P."/>
            <person name="Chovatia M."/>
            <person name="Cooper J."/>
            <person name="Damon W."/>
            <person name="Desjardin D."/>
            <person name="Finy P."/>
            <person name="Geml J."/>
            <person name="Haridas S."/>
            <person name="Hughes K."/>
            <person name="Justo A."/>
            <person name="Karasinski D."/>
            <person name="Kautmanova I."/>
            <person name="Kiss B."/>
            <person name="Kocsube S."/>
            <person name="Kotiranta H."/>
            <person name="LaButti K.M."/>
            <person name="Lechner B.E."/>
            <person name="Liimatainen K."/>
            <person name="Lipzen A."/>
            <person name="Lukacs Z."/>
            <person name="Mihaltcheva S."/>
            <person name="Morgado L.N."/>
            <person name="Niskanen T."/>
            <person name="Noordeloos M.E."/>
            <person name="Ohm R.A."/>
            <person name="Ortiz-Santana B."/>
            <person name="Ovrebo C."/>
            <person name="Racz N."/>
            <person name="Riley R."/>
            <person name="Savchenko A."/>
            <person name="Shiryaev A."/>
            <person name="Soop K."/>
            <person name="Spirin V."/>
            <person name="Szebenyi C."/>
            <person name="Tomsovsky M."/>
            <person name="Tulloss R.E."/>
            <person name="Uehling J."/>
            <person name="Grigoriev I.V."/>
            <person name="Vagvolgyi C."/>
            <person name="Papp T."/>
            <person name="Martin F.M."/>
            <person name="Miettinen O."/>
            <person name="Hibbett D.S."/>
            <person name="Nagy L.G."/>
        </authorList>
    </citation>
    <scope>NUCLEOTIDE SEQUENCE [LARGE SCALE GENOMIC DNA]</scope>
    <source>
        <strain evidence="1 2">CBS 309.79</strain>
    </source>
</reference>
<accession>A0A5C3PZD3</accession>
<dbReference type="InterPro" id="IPR009057">
    <property type="entry name" value="Homeodomain-like_sf"/>
</dbReference>
<protein>
    <submittedName>
        <fullName evidence="1">Uncharacterized protein</fullName>
    </submittedName>
</protein>
<dbReference type="EMBL" id="ML178903">
    <property type="protein sequence ID" value="TFK95215.1"/>
    <property type="molecule type" value="Genomic_DNA"/>
</dbReference>